<reference evidence="3" key="1">
    <citation type="submission" date="2018-05" db="EMBL/GenBank/DDBJ databases">
        <title>Azospirillum thermophila sp. nov., a novel isolated from hot spring.</title>
        <authorList>
            <person name="Zhao Z."/>
        </authorList>
    </citation>
    <scope>NUCLEOTIDE SEQUENCE [LARGE SCALE GENOMIC DNA]</scope>
    <source>
        <strain evidence="3">CFH 70021</strain>
    </source>
</reference>
<gene>
    <name evidence="2" type="ORF">DEW08_19270</name>
</gene>
<accession>A0A2S2CVI9</accession>
<keyword evidence="1" id="KW-0812">Transmembrane</keyword>
<dbReference type="EMBL" id="CP029354">
    <property type="protein sequence ID" value="AWK88533.1"/>
    <property type="molecule type" value="Genomic_DNA"/>
</dbReference>
<feature type="transmembrane region" description="Helical" evidence="1">
    <location>
        <begin position="131"/>
        <end position="151"/>
    </location>
</feature>
<keyword evidence="3" id="KW-1185">Reference proteome</keyword>
<keyword evidence="1" id="KW-0472">Membrane</keyword>
<dbReference type="KEGG" id="azz:DEW08_19270"/>
<keyword evidence="2" id="KW-0645">Protease</keyword>
<feature type="transmembrane region" description="Helical" evidence="1">
    <location>
        <begin position="157"/>
        <end position="174"/>
    </location>
</feature>
<keyword evidence="2" id="KW-0378">Hydrolase</keyword>
<proteinExistence type="predicted"/>
<dbReference type="Proteomes" id="UP000245629">
    <property type="component" value="Chromosome 3"/>
</dbReference>
<feature type="transmembrane region" description="Helical" evidence="1">
    <location>
        <begin position="77"/>
        <end position="97"/>
    </location>
</feature>
<dbReference type="GO" id="GO:0008233">
    <property type="term" value="F:peptidase activity"/>
    <property type="evidence" value="ECO:0007669"/>
    <property type="project" value="UniProtKB-KW"/>
</dbReference>
<evidence type="ECO:0000313" key="3">
    <source>
        <dbReference type="Proteomes" id="UP000245629"/>
    </source>
</evidence>
<evidence type="ECO:0000256" key="1">
    <source>
        <dbReference type="SAM" id="Phobius"/>
    </source>
</evidence>
<dbReference type="OrthoDB" id="6773069at2"/>
<keyword evidence="1" id="KW-1133">Transmembrane helix</keyword>
<organism evidence="2 3">
    <name type="scientific">Azospirillum thermophilum</name>
    <dbReference type="NCBI Taxonomy" id="2202148"/>
    <lineage>
        <taxon>Bacteria</taxon>
        <taxon>Pseudomonadati</taxon>
        <taxon>Pseudomonadota</taxon>
        <taxon>Alphaproteobacteria</taxon>
        <taxon>Rhodospirillales</taxon>
        <taxon>Azospirillaceae</taxon>
        <taxon>Azospirillum</taxon>
    </lineage>
</organism>
<sequence length="444" mass="48799">MLQLAFMLIGPGAFRERWYAVSAVGAALIVLPLALFVLADGMTIAAYEAMGLIFFLNGLLSILVFLSEETHGTGNPVLLRGAGLTLLGVLILISLLWTQIAVAALFALAFAVDGLTRIGMALLVRFRGWRGTIAIGMVELVVTLLILSDWPLPHDRSIPFCVSLLIALMGWQLFRFGLMFRTLESEVAILALPVFTGRGWYEHAPVLVGDEAPPAPDRPPMTVHVWTPTGAGDGVGRRPLIDRYVAAVDRNGVISTGHAALEFQPHVYISHYPAVELDRSSAAFIGALRGTADNDTAGRFQPSYEHESDWWRPADAHVEFRNFSTRRLRVFWAGYRQDDTYNLTNRNCSVAVAAALEAALEGSLASRTPWLDLLRLMVNPDVWTAALLRGRAVSSTWTPGLVLDYARTLSRLVDGRQLSWLQRLRGFLKRLSPDEGRQAEAAGL</sequence>
<protein>
    <submittedName>
        <fullName evidence="2">Protease</fullName>
    </submittedName>
</protein>
<name>A0A2S2CVI9_9PROT</name>
<dbReference type="RefSeq" id="WP_109330910.1">
    <property type="nucleotide sequence ID" value="NZ_CP029354.1"/>
</dbReference>
<feature type="transmembrane region" description="Helical" evidence="1">
    <location>
        <begin position="18"/>
        <end position="38"/>
    </location>
</feature>
<dbReference type="AlphaFoldDB" id="A0A2S2CVI9"/>
<dbReference type="GO" id="GO:0006508">
    <property type="term" value="P:proteolysis"/>
    <property type="evidence" value="ECO:0007669"/>
    <property type="project" value="UniProtKB-KW"/>
</dbReference>
<evidence type="ECO:0000313" key="2">
    <source>
        <dbReference type="EMBL" id="AWK88533.1"/>
    </source>
</evidence>
<feature type="transmembrane region" description="Helical" evidence="1">
    <location>
        <begin position="44"/>
        <end position="65"/>
    </location>
</feature>